<protein>
    <submittedName>
        <fullName evidence="2">Uncharacterized protein</fullName>
    </submittedName>
</protein>
<comment type="caution">
    <text evidence="2">The sequence shown here is derived from an EMBL/GenBank/DDBJ whole genome shotgun (WGS) entry which is preliminary data.</text>
</comment>
<organism evidence="2 3">
    <name type="scientific">Oenococcus alcoholitolerans</name>
    <dbReference type="NCBI Taxonomy" id="931074"/>
    <lineage>
        <taxon>Bacteria</taxon>
        <taxon>Bacillati</taxon>
        <taxon>Bacillota</taxon>
        <taxon>Bacilli</taxon>
        <taxon>Lactobacillales</taxon>
        <taxon>Lactobacillaceae</taxon>
        <taxon>Oenococcus</taxon>
    </lineage>
</organism>
<name>A0ABR4XP23_9LACO</name>
<feature type="compositionally biased region" description="Low complexity" evidence="1">
    <location>
        <begin position="67"/>
        <end position="86"/>
    </location>
</feature>
<accession>A0ABR4XP23</accession>
<reference evidence="2 3" key="1">
    <citation type="journal article" date="2014" name="Antonie Van Leeuwenhoek">
        <title>Oenococcus alcoholitolerans sp. nov., a lactic acid bacteria isolated from cachaca and ethanol fermentation processes.</title>
        <authorList>
            <person name="Badotti F."/>
            <person name="Moreira A.P."/>
            <person name="Tonon L.A."/>
            <person name="de Lucena B.T."/>
            <person name="Gomes Fde C."/>
            <person name="Kruger R."/>
            <person name="Thompson C.C."/>
            <person name="de Morais M.A.Jr."/>
            <person name="Rosa C.A."/>
            <person name="Thompson F.L."/>
        </authorList>
    </citation>
    <scope>NUCLEOTIDE SEQUENCE [LARGE SCALE GENOMIC DNA]</scope>
    <source>
        <strain evidence="2 3">UFRJ-M7.2.18</strain>
    </source>
</reference>
<gene>
    <name evidence="2" type="ORF">Q757_08820</name>
</gene>
<evidence type="ECO:0000313" key="3">
    <source>
        <dbReference type="Proteomes" id="UP000030023"/>
    </source>
</evidence>
<proteinExistence type="predicted"/>
<evidence type="ECO:0000256" key="1">
    <source>
        <dbReference type="SAM" id="MobiDB-lite"/>
    </source>
</evidence>
<evidence type="ECO:0000313" key="2">
    <source>
        <dbReference type="EMBL" id="KGO23023.1"/>
    </source>
</evidence>
<dbReference type="Proteomes" id="UP000030023">
    <property type="component" value="Unassembled WGS sequence"/>
</dbReference>
<dbReference type="EMBL" id="AXCV01000510">
    <property type="protein sequence ID" value="KGO23023.1"/>
    <property type="molecule type" value="Genomic_DNA"/>
</dbReference>
<keyword evidence="3" id="KW-1185">Reference proteome</keyword>
<sequence length="86" mass="9371">MDKNTTINYGQVVNDDNDIMIAEFSATDNNGLHDINLAINSIDLYKANKDKIITEFDNFLQELQPDSPSGSASSSSSQSVLNSNSN</sequence>
<feature type="region of interest" description="Disordered" evidence="1">
    <location>
        <begin position="63"/>
        <end position="86"/>
    </location>
</feature>